<sequence>MLAIYACEPAVIYISPSDRVITLHIDNLRTILYHLDARTTTGSARKRSREGLLRREMQPGSLNFTCMQSGLQILGRTIAPTAPPLCRTPVHEESRPLLSFHRSFHCCRRPSRRILNMSTGSSSAGTNIAPIRLFIHILSSCTRLYGLVLDAYGIHGFDPEDLAKLQRHDLSPIRALRLTGYSESRVLYQLLEIWPTIQFLCIDFELNADPPAHATRVKLYELSLLGGLSVKVMTWLLSSSELSLQIFELRYHFGNDHARVLAKHGPHIRSLRVLSPTSEVQSLVENCPNLEELIVTQAALVQEPTRRLANILSSTSQSLEHLGVWVGAFEDYFWNLNYAVNHLQRLRVLSYYAPDGELENHSRYSEIQSKCEEKKIDLRLLKIMTWKRMEDPVPVALFPRGISISHFRFMN</sequence>
<dbReference type="RefSeq" id="XP_040760248.1">
    <property type="nucleotide sequence ID" value="XM_040902341.1"/>
</dbReference>
<organism evidence="1 2">
    <name type="scientific">Laetiporus sulphureus 93-53</name>
    <dbReference type="NCBI Taxonomy" id="1314785"/>
    <lineage>
        <taxon>Eukaryota</taxon>
        <taxon>Fungi</taxon>
        <taxon>Dikarya</taxon>
        <taxon>Basidiomycota</taxon>
        <taxon>Agaricomycotina</taxon>
        <taxon>Agaricomycetes</taxon>
        <taxon>Polyporales</taxon>
        <taxon>Laetiporus</taxon>
    </lineage>
</organism>
<accession>A0A165CBI5</accession>
<keyword evidence="2" id="KW-1185">Reference proteome</keyword>
<gene>
    <name evidence="1" type="ORF">LAESUDRAFT_411876</name>
</gene>
<dbReference type="InParanoid" id="A0A165CBI5"/>
<evidence type="ECO:0000313" key="2">
    <source>
        <dbReference type="Proteomes" id="UP000076871"/>
    </source>
</evidence>
<protein>
    <recommendedName>
        <fullName evidence="3">F-box domain-containing protein</fullName>
    </recommendedName>
</protein>
<dbReference type="Proteomes" id="UP000076871">
    <property type="component" value="Unassembled WGS sequence"/>
</dbReference>
<dbReference type="STRING" id="1314785.A0A165CBI5"/>
<dbReference type="GeneID" id="63819372"/>
<proteinExistence type="predicted"/>
<dbReference type="Gene3D" id="3.80.10.10">
    <property type="entry name" value="Ribonuclease Inhibitor"/>
    <property type="match status" value="1"/>
</dbReference>
<dbReference type="SUPFAM" id="SSF52047">
    <property type="entry name" value="RNI-like"/>
    <property type="match status" value="1"/>
</dbReference>
<reference evidence="1 2" key="1">
    <citation type="journal article" date="2016" name="Mol. Biol. Evol.">
        <title>Comparative Genomics of Early-Diverging Mushroom-Forming Fungi Provides Insights into the Origins of Lignocellulose Decay Capabilities.</title>
        <authorList>
            <person name="Nagy L.G."/>
            <person name="Riley R."/>
            <person name="Tritt A."/>
            <person name="Adam C."/>
            <person name="Daum C."/>
            <person name="Floudas D."/>
            <person name="Sun H."/>
            <person name="Yadav J.S."/>
            <person name="Pangilinan J."/>
            <person name="Larsson K.H."/>
            <person name="Matsuura K."/>
            <person name="Barry K."/>
            <person name="Labutti K."/>
            <person name="Kuo R."/>
            <person name="Ohm R.A."/>
            <person name="Bhattacharya S.S."/>
            <person name="Shirouzu T."/>
            <person name="Yoshinaga Y."/>
            <person name="Martin F.M."/>
            <person name="Grigoriev I.V."/>
            <person name="Hibbett D.S."/>
        </authorList>
    </citation>
    <scope>NUCLEOTIDE SEQUENCE [LARGE SCALE GENOMIC DNA]</scope>
    <source>
        <strain evidence="1 2">93-53</strain>
    </source>
</reference>
<evidence type="ECO:0000313" key="1">
    <source>
        <dbReference type="EMBL" id="KZT02508.1"/>
    </source>
</evidence>
<dbReference type="OrthoDB" id="270763at2759"/>
<dbReference type="EMBL" id="KV427652">
    <property type="protein sequence ID" value="KZT02508.1"/>
    <property type="molecule type" value="Genomic_DNA"/>
</dbReference>
<evidence type="ECO:0008006" key="3">
    <source>
        <dbReference type="Google" id="ProtNLM"/>
    </source>
</evidence>
<dbReference type="AlphaFoldDB" id="A0A165CBI5"/>
<name>A0A165CBI5_9APHY</name>
<dbReference type="InterPro" id="IPR032675">
    <property type="entry name" value="LRR_dom_sf"/>
</dbReference>